<proteinExistence type="predicted"/>
<feature type="compositionally biased region" description="Acidic residues" evidence="2">
    <location>
        <begin position="146"/>
        <end position="156"/>
    </location>
</feature>
<comment type="caution">
    <text evidence="4">The sequence shown here is derived from an EMBL/GenBank/DDBJ whole genome shotgun (WGS) entry which is preliminary data.</text>
</comment>
<dbReference type="SUPFAM" id="SSF52799">
    <property type="entry name" value="(Phosphotyrosine protein) phosphatases II"/>
    <property type="match status" value="1"/>
</dbReference>
<evidence type="ECO:0000313" key="5">
    <source>
        <dbReference type="Proteomes" id="UP000027456"/>
    </source>
</evidence>
<dbReference type="EMBL" id="AZST01000028">
    <property type="protein sequence ID" value="KEP54429.1"/>
    <property type="molecule type" value="Genomic_DNA"/>
</dbReference>
<dbReference type="GO" id="GO:0016791">
    <property type="term" value="F:phosphatase activity"/>
    <property type="evidence" value="ECO:0007669"/>
    <property type="project" value="UniProtKB-ARBA"/>
</dbReference>
<dbReference type="AlphaFoldDB" id="A0A074S5A6"/>
<dbReference type="HOGENOM" id="CLU_019420_0_0_1"/>
<sequence>MVTTRFQHGLSPAIPPVLWERELKFNSMLLAASPHPQSDAYDALSTAPALHTPQQIAQLEAVARAQARETPESTLVSDDEKYLAAQLVYLASQYQASEYNRQKQKANASQLVYIPLSIQLPTHIAELRARQAKSSERQAWFFGGDESSEEGDEMPEEGPNGSDVPNALEEESMRTPGQMPTASTLTDIIHFEQTPPPHPRRPSYFQPDIVQVDLLHDALGNSLFPTSMTKLPPVALSLLGTQPPALDPDVVETPPPLRETLLPQFPDRLFPPPLEGTAQQSPSSSCLPRPSPSNLLRPLLPVRPAPVHVAPSPTPQLQLALETAISKDTLPVYTPPGSVPPSPGLGPMIQRPSVPKTSETHPINISQIIPPDHIAAISARLTPRFLPRGQSTLPQGTYFRINPTFSLDRVVYVLTVRAMEARAAMARYSPVPVRVRFGEGSASGPAVFMGPGVRSEPNANKSLTLSPLVPGGNMLGLGLGLQGNEAHSPASPITPSLVPPTTYDDSHPRIKLPAPITLPTLPPVAPLPPPNISPVPLSPSVGPNRPILGNLYLSSCPGKKVRLHGPTTVKGRGAICRDLKADLERIKQAGVFLVICCLDDDELEFLGAPWSEYRRYAREVGLDVLRLPMPEGLCPLSVQTISEHMDQIIRDYTLAGKHVLAHCRGGVGRAGLVACVWMLKLGICGPPQPRQQQDPNTQQTIIPDSSDTVQTTKVREPVVRNPTIQTPPEYLMHERKVPRDSVELLERVVYIIRRQRSVKAIETYEQVRFLLEFIEYLRDLDARSESQAGGPLVS</sequence>
<dbReference type="PROSITE" id="PS50056">
    <property type="entry name" value="TYR_PHOSPHATASE_2"/>
    <property type="match status" value="1"/>
</dbReference>
<dbReference type="Gene3D" id="3.90.190.10">
    <property type="entry name" value="Protein tyrosine phosphatase superfamily"/>
    <property type="match status" value="1"/>
</dbReference>
<evidence type="ECO:0000256" key="1">
    <source>
        <dbReference type="ARBA" id="ARBA00022801"/>
    </source>
</evidence>
<dbReference type="InterPro" id="IPR000387">
    <property type="entry name" value="Tyr_Pase_dom"/>
</dbReference>
<keyword evidence="5" id="KW-1185">Reference proteome</keyword>
<evidence type="ECO:0000256" key="2">
    <source>
        <dbReference type="SAM" id="MobiDB-lite"/>
    </source>
</evidence>
<evidence type="ECO:0000313" key="4">
    <source>
        <dbReference type="EMBL" id="KEP54429.1"/>
    </source>
</evidence>
<dbReference type="Pfam" id="PF22784">
    <property type="entry name" value="PTP-SAK"/>
    <property type="match status" value="1"/>
</dbReference>
<keyword evidence="1" id="KW-0378">Hydrolase</keyword>
<protein>
    <submittedName>
        <fullName evidence="4">DSPc domain protein</fullName>
    </submittedName>
</protein>
<feature type="compositionally biased region" description="Low complexity" evidence="2">
    <location>
        <begin position="281"/>
        <end position="292"/>
    </location>
</feature>
<feature type="region of interest" description="Disordered" evidence="2">
    <location>
        <begin position="688"/>
        <end position="712"/>
    </location>
</feature>
<dbReference type="InterPro" id="IPR029021">
    <property type="entry name" value="Prot-tyrosine_phosphatase-like"/>
</dbReference>
<evidence type="ECO:0000259" key="3">
    <source>
        <dbReference type="PROSITE" id="PS50056"/>
    </source>
</evidence>
<reference evidence="4 5" key="1">
    <citation type="submission" date="2013-12" db="EMBL/GenBank/DDBJ databases">
        <authorList>
            <person name="Cubeta M."/>
            <person name="Pakala S."/>
            <person name="Fedorova N."/>
            <person name="Thomas E."/>
            <person name="Dean R."/>
            <person name="Jabaji S."/>
            <person name="Neate S."/>
            <person name="Toda T."/>
            <person name="Tavantzis S."/>
            <person name="Vilgalys R."/>
            <person name="Bharathan N."/>
            <person name="Pakala S."/>
            <person name="Losada L.S."/>
            <person name="Zafar N."/>
            <person name="Nierman W."/>
        </authorList>
    </citation>
    <scope>NUCLEOTIDE SEQUENCE [LARGE SCALE GENOMIC DNA]</scope>
    <source>
        <strain evidence="4 5">123E</strain>
    </source>
</reference>
<organism evidence="4 5">
    <name type="scientific">Rhizoctonia solani 123E</name>
    <dbReference type="NCBI Taxonomy" id="1423351"/>
    <lineage>
        <taxon>Eukaryota</taxon>
        <taxon>Fungi</taxon>
        <taxon>Dikarya</taxon>
        <taxon>Basidiomycota</taxon>
        <taxon>Agaricomycotina</taxon>
        <taxon>Agaricomycetes</taxon>
        <taxon>Cantharellales</taxon>
        <taxon>Ceratobasidiaceae</taxon>
        <taxon>Rhizoctonia</taxon>
    </lineage>
</organism>
<accession>A0A074S5A6</accession>
<dbReference type="OrthoDB" id="266663at2759"/>
<dbReference type="Proteomes" id="UP000027456">
    <property type="component" value="Unassembled WGS sequence"/>
</dbReference>
<feature type="region of interest" description="Disordered" evidence="2">
    <location>
        <begin position="267"/>
        <end position="292"/>
    </location>
</feature>
<feature type="domain" description="Tyrosine specific protein phosphatases" evidence="3">
    <location>
        <begin position="639"/>
        <end position="683"/>
    </location>
</feature>
<feature type="compositionally biased region" description="Low complexity" evidence="2">
    <location>
        <begin position="690"/>
        <end position="703"/>
    </location>
</feature>
<dbReference type="InterPro" id="IPR057023">
    <property type="entry name" value="PTP-SAK"/>
</dbReference>
<gene>
    <name evidence="4" type="ORF">V565_017460</name>
</gene>
<feature type="region of interest" description="Disordered" evidence="2">
    <location>
        <begin position="144"/>
        <end position="180"/>
    </location>
</feature>
<dbReference type="InterPro" id="IPR050561">
    <property type="entry name" value="PTP"/>
</dbReference>
<dbReference type="PANTHER" id="PTHR23339">
    <property type="entry name" value="TYROSINE SPECIFIC PROTEIN PHOSPHATASE AND DUAL SPECIFICITY PROTEIN PHOSPHATASE"/>
    <property type="match status" value="1"/>
</dbReference>
<name>A0A074S5A6_9AGAM</name>